<feature type="compositionally biased region" description="Low complexity" evidence="1">
    <location>
        <begin position="124"/>
        <end position="136"/>
    </location>
</feature>
<keyword evidence="2" id="KW-0812">Transmembrane</keyword>
<evidence type="ECO:0000313" key="3">
    <source>
        <dbReference type="EMBL" id="OYX31799.1"/>
    </source>
</evidence>
<keyword evidence="2" id="KW-0472">Membrane</keyword>
<gene>
    <name evidence="3" type="ORF">B7Z01_12150</name>
</gene>
<dbReference type="EMBL" id="NCEB01000028">
    <property type="protein sequence ID" value="OYX31799.1"/>
    <property type="molecule type" value="Genomic_DNA"/>
</dbReference>
<feature type="compositionally biased region" description="Low complexity" evidence="1">
    <location>
        <begin position="107"/>
        <end position="116"/>
    </location>
</feature>
<proteinExistence type="predicted"/>
<reference evidence="3 4" key="1">
    <citation type="submission" date="2017-03" db="EMBL/GenBank/DDBJ databases">
        <title>Lifting the veil on microbial sulfur biogeochemistry in mining wastewaters.</title>
        <authorList>
            <person name="Kantor R.S."/>
            <person name="Colenbrander Nelson T."/>
            <person name="Marshall S."/>
            <person name="Bennett D."/>
            <person name="Apte S."/>
            <person name="Camacho D."/>
            <person name="Thomas B.C."/>
            <person name="Warren L.A."/>
            <person name="Banfield J.F."/>
        </authorList>
    </citation>
    <scope>NUCLEOTIDE SEQUENCE [LARGE SCALE GENOMIC DNA]</scope>
    <source>
        <strain evidence="3">32-69-9</strain>
    </source>
</reference>
<accession>A0A258FI56</accession>
<feature type="compositionally biased region" description="Low complexity" evidence="1">
    <location>
        <begin position="360"/>
        <end position="381"/>
    </location>
</feature>
<keyword evidence="2" id="KW-1133">Transmembrane helix</keyword>
<name>A0A258FI56_9CAUL</name>
<protein>
    <submittedName>
        <fullName evidence="3">Uncharacterized protein</fullName>
    </submittedName>
</protein>
<evidence type="ECO:0000256" key="1">
    <source>
        <dbReference type="SAM" id="MobiDB-lite"/>
    </source>
</evidence>
<evidence type="ECO:0000256" key="2">
    <source>
        <dbReference type="SAM" id="Phobius"/>
    </source>
</evidence>
<feature type="region of interest" description="Disordered" evidence="1">
    <location>
        <begin position="297"/>
        <end position="390"/>
    </location>
</feature>
<feature type="compositionally biased region" description="Low complexity" evidence="1">
    <location>
        <begin position="309"/>
        <end position="348"/>
    </location>
</feature>
<feature type="transmembrane region" description="Helical" evidence="2">
    <location>
        <begin position="247"/>
        <end position="268"/>
    </location>
</feature>
<comment type="caution">
    <text evidence="3">The sequence shown here is derived from an EMBL/GenBank/DDBJ whole genome shotgun (WGS) entry which is preliminary data.</text>
</comment>
<dbReference type="AlphaFoldDB" id="A0A258FI56"/>
<evidence type="ECO:0000313" key="4">
    <source>
        <dbReference type="Proteomes" id="UP000215595"/>
    </source>
</evidence>
<sequence length="390" mass="40124">MSDTPPTDPKNRPTGAAPGAAAPEPFVRGRIVWGRPPETVFRAGPLPRAPESWSQAAPRPATPPTPTPHPATNIFTGSMIPTRAAPAPEPELPGEKPLSPEPDAADLEAPAEPLVARPRRARKAAAAPNPVATPEIAPAPEPPFETVVEDVPVVEAYAEPEPEPFAEPVLETIVEPDPVRSAAAARPTVEIIVEPEAPEQIDTLPPPLSGAATGPADPRAIPSVVVTPTLYARVEAVMEKVKTNDTWRIAAVAGALIVIAGFVWLATLPAGDAPPLDMDAPPPAAPGAEVLPPVETAPIPATEAPPPAAVQTEAEATPAPTPAPARVEPARPTAPRAAQSTTPSVTTPPVEPPPAPVIEPAPLVIEPPTAATPTPTDPDAPIETRPQPLN</sequence>
<feature type="compositionally biased region" description="Pro residues" evidence="1">
    <location>
        <begin position="60"/>
        <end position="69"/>
    </location>
</feature>
<organism evidence="3 4">
    <name type="scientific">Brevundimonas subvibrioides</name>
    <dbReference type="NCBI Taxonomy" id="74313"/>
    <lineage>
        <taxon>Bacteria</taxon>
        <taxon>Pseudomonadati</taxon>
        <taxon>Pseudomonadota</taxon>
        <taxon>Alphaproteobacteria</taxon>
        <taxon>Caulobacterales</taxon>
        <taxon>Caulobacteraceae</taxon>
        <taxon>Brevundimonas</taxon>
    </lineage>
</organism>
<dbReference type="Proteomes" id="UP000215595">
    <property type="component" value="Unassembled WGS sequence"/>
</dbReference>
<feature type="region of interest" description="Disordered" evidence="1">
    <location>
        <begin position="1"/>
        <end position="143"/>
    </location>
</feature>
<feature type="compositionally biased region" description="Pro residues" evidence="1">
    <location>
        <begin position="349"/>
        <end position="359"/>
    </location>
</feature>